<evidence type="ECO:0000313" key="8">
    <source>
        <dbReference type="Proteomes" id="UP000315724"/>
    </source>
</evidence>
<feature type="region of interest" description="Disordered" evidence="5">
    <location>
        <begin position="12"/>
        <end position="37"/>
    </location>
</feature>
<dbReference type="Pfam" id="PF02535">
    <property type="entry name" value="Zip"/>
    <property type="match status" value="1"/>
</dbReference>
<comment type="subcellular location">
    <subcellularLocation>
        <location evidence="1">Membrane</location>
        <topology evidence="1">Multi-pass membrane protein</topology>
    </subcellularLocation>
</comment>
<gene>
    <name evidence="7" type="ORF">Mal48_46830</name>
</gene>
<evidence type="ECO:0000256" key="1">
    <source>
        <dbReference type="ARBA" id="ARBA00004141"/>
    </source>
</evidence>
<dbReference type="Proteomes" id="UP000315724">
    <property type="component" value="Chromosome"/>
</dbReference>
<keyword evidence="4 6" id="KW-0472">Membrane</keyword>
<feature type="transmembrane region" description="Helical" evidence="6">
    <location>
        <begin position="306"/>
        <end position="325"/>
    </location>
</feature>
<evidence type="ECO:0000256" key="5">
    <source>
        <dbReference type="SAM" id="MobiDB-lite"/>
    </source>
</evidence>
<dbReference type="GO" id="GO:0005385">
    <property type="term" value="F:zinc ion transmembrane transporter activity"/>
    <property type="evidence" value="ECO:0007669"/>
    <property type="project" value="TreeGrafter"/>
</dbReference>
<organism evidence="7 8">
    <name type="scientific">Thalassoglobus polymorphus</name>
    <dbReference type="NCBI Taxonomy" id="2527994"/>
    <lineage>
        <taxon>Bacteria</taxon>
        <taxon>Pseudomonadati</taxon>
        <taxon>Planctomycetota</taxon>
        <taxon>Planctomycetia</taxon>
        <taxon>Planctomycetales</taxon>
        <taxon>Planctomycetaceae</taxon>
        <taxon>Thalassoglobus</taxon>
    </lineage>
</organism>
<keyword evidence="2 6" id="KW-0812">Transmembrane</keyword>
<evidence type="ECO:0000256" key="2">
    <source>
        <dbReference type="ARBA" id="ARBA00022692"/>
    </source>
</evidence>
<evidence type="ECO:0000256" key="3">
    <source>
        <dbReference type="ARBA" id="ARBA00022989"/>
    </source>
</evidence>
<dbReference type="PANTHER" id="PTHR11040">
    <property type="entry name" value="ZINC/IRON TRANSPORTER"/>
    <property type="match status" value="1"/>
</dbReference>
<evidence type="ECO:0000256" key="4">
    <source>
        <dbReference type="ARBA" id="ARBA00023136"/>
    </source>
</evidence>
<feature type="compositionally biased region" description="Basic and acidic residues" evidence="5">
    <location>
        <begin position="15"/>
        <end position="34"/>
    </location>
</feature>
<reference evidence="7 8" key="1">
    <citation type="submission" date="2019-02" db="EMBL/GenBank/DDBJ databases">
        <title>Deep-cultivation of Planctomycetes and their phenomic and genomic characterization uncovers novel biology.</title>
        <authorList>
            <person name="Wiegand S."/>
            <person name="Jogler M."/>
            <person name="Boedeker C."/>
            <person name="Pinto D."/>
            <person name="Vollmers J."/>
            <person name="Rivas-Marin E."/>
            <person name="Kohn T."/>
            <person name="Peeters S.H."/>
            <person name="Heuer A."/>
            <person name="Rast P."/>
            <person name="Oberbeckmann S."/>
            <person name="Bunk B."/>
            <person name="Jeske O."/>
            <person name="Meyerdierks A."/>
            <person name="Storesund J.E."/>
            <person name="Kallscheuer N."/>
            <person name="Luecker S."/>
            <person name="Lage O.M."/>
            <person name="Pohl T."/>
            <person name="Merkel B.J."/>
            <person name="Hornburger P."/>
            <person name="Mueller R.-W."/>
            <person name="Bruemmer F."/>
            <person name="Labrenz M."/>
            <person name="Spormann A.M."/>
            <person name="Op den Camp H."/>
            <person name="Overmann J."/>
            <person name="Amann R."/>
            <person name="Jetten M.S.M."/>
            <person name="Mascher T."/>
            <person name="Medema M.H."/>
            <person name="Devos D.P."/>
            <person name="Kaster A.-K."/>
            <person name="Ovreas L."/>
            <person name="Rohde M."/>
            <person name="Galperin M.Y."/>
            <person name="Jogler C."/>
        </authorList>
    </citation>
    <scope>NUCLEOTIDE SEQUENCE [LARGE SCALE GENOMIC DNA]</scope>
    <source>
        <strain evidence="7 8">Mal48</strain>
    </source>
</reference>
<feature type="compositionally biased region" description="Basic and acidic residues" evidence="5">
    <location>
        <begin position="154"/>
        <end position="165"/>
    </location>
</feature>
<proteinExistence type="predicted"/>
<sequence length="332" mass="35999">MSSSSVAFAETPSAAKHDHHDHHDHSHGEHDHSESGTNADFGNNAFRQLGLYTFLIAGASLLGGWLPTRIRFSHLQFQRLLSVVGGMLLGIGVFHLFPHAVLELGVNHIDFIVTWMMGGIVMMFFLLRTFHVHHHEPPATTDLEETSLESISSEDDHDHHDSCQHDHGVGGGLSWAGMFFGLSIHTLLDGLALGASMQAEVHHATGGWLGLGVLAGIVLHKPLDSLSITTLMLNANQSPSRRVIVNLIYSLLCPLGAALFLWGVRLAGGETALVVGAGLAFSAGIFLCIALADLLPEMEFHTHNRWQLSVCLLVGIALAWGIRFLEPGHLHH</sequence>
<evidence type="ECO:0000256" key="6">
    <source>
        <dbReference type="SAM" id="Phobius"/>
    </source>
</evidence>
<dbReference type="PANTHER" id="PTHR11040:SF44">
    <property type="entry name" value="PROTEIN ZNTC-RELATED"/>
    <property type="match status" value="1"/>
</dbReference>
<dbReference type="InterPro" id="IPR003689">
    <property type="entry name" value="ZIP"/>
</dbReference>
<accession>A0A517QUU6</accession>
<feature type="transmembrane region" description="Helical" evidence="6">
    <location>
        <begin position="80"/>
        <end position="97"/>
    </location>
</feature>
<feature type="region of interest" description="Disordered" evidence="5">
    <location>
        <begin position="141"/>
        <end position="165"/>
    </location>
</feature>
<dbReference type="OrthoDB" id="5739025at2"/>
<dbReference type="RefSeq" id="WP_145204926.1">
    <property type="nucleotide sequence ID" value="NZ_CP036267.1"/>
</dbReference>
<feature type="transmembrane region" description="Helical" evidence="6">
    <location>
        <begin position="49"/>
        <end position="68"/>
    </location>
</feature>
<dbReference type="AlphaFoldDB" id="A0A517QUU6"/>
<feature type="transmembrane region" description="Helical" evidence="6">
    <location>
        <begin position="243"/>
        <end position="264"/>
    </location>
</feature>
<protein>
    <submittedName>
        <fullName evidence="7">Zinc transporter ZupT</fullName>
    </submittedName>
</protein>
<dbReference type="KEGG" id="tpol:Mal48_46830"/>
<dbReference type="GO" id="GO:0016020">
    <property type="term" value="C:membrane"/>
    <property type="evidence" value="ECO:0007669"/>
    <property type="project" value="UniProtKB-SubCell"/>
</dbReference>
<name>A0A517QUU6_9PLAN</name>
<feature type="transmembrane region" description="Helical" evidence="6">
    <location>
        <begin position="271"/>
        <end position="294"/>
    </location>
</feature>
<keyword evidence="3 6" id="KW-1133">Transmembrane helix</keyword>
<dbReference type="EMBL" id="CP036267">
    <property type="protein sequence ID" value="QDT35406.1"/>
    <property type="molecule type" value="Genomic_DNA"/>
</dbReference>
<keyword evidence="8" id="KW-1185">Reference proteome</keyword>
<feature type="transmembrane region" description="Helical" evidence="6">
    <location>
        <begin position="109"/>
        <end position="127"/>
    </location>
</feature>
<evidence type="ECO:0000313" key="7">
    <source>
        <dbReference type="EMBL" id="QDT35406.1"/>
    </source>
</evidence>
<feature type="compositionally biased region" description="Acidic residues" evidence="5">
    <location>
        <begin position="142"/>
        <end position="153"/>
    </location>
</feature>